<reference evidence="7" key="1">
    <citation type="submission" date="2025-08" db="UniProtKB">
        <authorList>
            <consortium name="Ensembl"/>
        </authorList>
    </citation>
    <scope>IDENTIFICATION</scope>
</reference>
<evidence type="ECO:0000256" key="2">
    <source>
        <dbReference type="ARBA" id="ARBA00023067"/>
    </source>
</evidence>
<organism evidence="7 8">
    <name type="scientific">Accipiter nisus</name>
    <name type="common">Eurasian sparrowhawk</name>
    <dbReference type="NCBI Taxonomy" id="211598"/>
    <lineage>
        <taxon>Eukaryota</taxon>
        <taxon>Metazoa</taxon>
        <taxon>Chordata</taxon>
        <taxon>Craniata</taxon>
        <taxon>Vertebrata</taxon>
        <taxon>Euteleostomi</taxon>
        <taxon>Archelosauria</taxon>
        <taxon>Archosauria</taxon>
        <taxon>Dinosauria</taxon>
        <taxon>Saurischia</taxon>
        <taxon>Theropoda</taxon>
        <taxon>Coelurosauria</taxon>
        <taxon>Aves</taxon>
        <taxon>Neognathae</taxon>
        <taxon>Neoaves</taxon>
        <taxon>Telluraves</taxon>
        <taxon>Accipitrimorphae</taxon>
        <taxon>Accipitriformes</taxon>
        <taxon>Accipitridae</taxon>
        <taxon>Accipitrinae</taxon>
        <taxon>Accipiter</taxon>
    </lineage>
</organism>
<evidence type="ECO:0000259" key="6">
    <source>
        <dbReference type="Pfam" id="PF16869"/>
    </source>
</evidence>
<reference evidence="7" key="2">
    <citation type="submission" date="2025-09" db="UniProtKB">
        <authorList>
            <consortium name="Ensembl"/>
        </authorList>
    </citation>
    <scope>IDENTIFICATION</scope>
</reference>
<name>A0A8B9N3B0_9AVES</name>
<dbReference type="AlphaFoldDB" id="A0A8B9N3B0"/>
<dbReference type="InterPro" id="IPR031719">
    <property type="entry name" value="H2_M"/>
</dbReference>
<dbReference type="PANTHER" id="PTHR14324:SF3">
    <property type="entry name" value="CONDENSIN-2 COMPLEX SUBUNIT H2"/>
    <property type="match status" value="1"/>
</dbReference>
<evidence type="ECO:0000259" key="5">
    <source>
        <dbReference type="Pfam" id="PF06278"/>
    </source>
</evidence>
<dbReference type="InterPro" id="IPR031739">
    <property type="entry name" value="Ncaph2"/>
</dbReference>
<evidence type="ECO:0000256" key="4">
    <source>
        <dbReference type="SAM" id="MobiDB-lite"/>
    </source>
</evidence>
<dbReference type="GO" id="GO:0005634">
    <property type="term" value="C:nucleus"/>
    <property type="evidence" value="ECO:0007669"/>
    <property type="project" value="TreeGrafter"/>
</dbReference>
<dbReference type="InterPro" id="IPR009378">
    <property type="entry name" value="H2_N"/>
</dbReference>
<dbReference type="GO" id="GO:0051306">
    <property type="term" value="P:mitotic sister chromatid separation"/>
    <property type="evidence" value="ECO:0007669"/>
    <property type="project" value="TreeGrafter"/>
</dbReference>
<keyword evidence="2" id="KW-0226">DNA condensation</keyword>
<protein>
    <recommendedName>
        <fullName evidence="1">Condensin-2 complex subunit H2</fullName>
    </recommendedName>
    <alternativeName>
        <fullName evidence="3">Non-SMC condensin II complex subunit H2</fullName>
    </alternativeName>
</protein>
<evidence type="ECO:0000256" key="3">
    <source>
        <dbReference type="ARBA" id="ARBA00030479"/>
    </source>
</evidence>
<evidence type="ECO:0000313" key="8">
    <source>
        <dbReference type="Proteomes" id="UP000694541"/>
    </source>
</evidence>
<keyword evidence="8" id="KW-1185">Reference proteome</keyword>
<dbReference type="Ensembl" id="ENSANIT00000017391.1">
    <property type="protein sequence ID" value="ENSANIP00000016810.1"/>
    <property type="gene ID" value="ENSANIG00000011122.1"/>
</dbReference>
<evidence type="ECO:0000313" key="7">
    <source>
        <dbReference type="Ensembl" id="ENSANIP00000016810.1"/>
    </source>
</evidence>
<feature type="domain" description="Condensin II complex subunit H2 middle" evidence="6">
    <location>
        <begin position="121"/>
        <end position="175"/>
    </location>
</feature>
<feature type="region of interest" description="Disordered" evidence="4">
    <location>
        <begin position="184"/>
        <end position="209"/>
    </location>
</feature>
<evidence type="ECO:0000256" key="1">
    <source>
        <dbReference type="ARBA" id="ARBA00016903"/>
    </source>
</evidence>
<dbReference type="Pfam" id="PF06278">
    <property type="entry name" value="CNDH2_N"/>
    <property type="match status" value="1"/>
</dbReference>
<dbReference type="PANTHER" id="PTHR14324">
    <property type="entry name" value="CONDENSIN-2 COMPLEX SUBUNIT H2"/>
    <property type="match status" value="1"/>
</dbReference>
<dbReference type="GO" id="GO:0000796">
    <property type="term" value="C:condensin complex"/>
    <property type="evidence" value="ECO:0007669"/>
    <property type="project" value="TreeGrafter"/>
</dbReference>
<dbReference type="GO" id="GO:0003682">
    <property type="term" value="F:chromatin binding"/>
    <property type="evidence" value="ECO:0007669"/>
    <property type="project" value="TreeGrafter"/>
</dbReference>
<proteinExistence type="predicted"/>
<dbReference type="Proteomes" id="UP000694541">
    <property type="component" value="Unplaced"/>
</dbReference>
<dbReference type="GO" id="GO:0010032">
    <property type="term" value="P:meiotic chromosome condensation"/>
    <property type="evidence" value="ECO:0007669"/>
    <property type="project" value="TreeGrafter"/>
</dbReference>
<sequence length="281" mass="30456">MLDSSLSLCYPQIQPVNLHFVFLLLRISQLDQICISFDNGKTTMNFIEAALLIQGSACIYSRKVRRLAVTAASWPWSCCPACSAIPQLVVLRLSSAVPCWVPSPVSIPPCLPLQTVDVIPLTPMCLVPPEEADKRDNPLFSRNGEILASRKDFRMNMSTPHTTGAFLLEPAGLSPICPQEQQLEVSPGRAAGTGDSGHRSPDRVSTGRAPVQALSFSTDRGEMSVVGGLRGGLAICPSCLCIWLGWAGLCVFRQLPPRGMLLPSCIEAVWSSQQLQLATWP</sequence>
<feature type="domain" description="Condensin II complex subunit H2 N-terminal" evidence="5">
    <location>
        <begin position="28"/>
        <end position="66"/>
    </location>
</feature>
<accession>A0A8B9N3B0</accession>
<dbReference type="Pfam" id="PF16869">
    <property type="entry name" value="CNDH2_M"/>
    <property type="match status" value="1"/>
</dbReference>